<feature type="transmembrane region" description="Helical" evidence="2">
    <location>
        <begin position="262"/>
        <end position="284"/>
    </location>
</feature>
<feature type="transmembrane region" description="Helical" evidence="2">
    <location>
        <begin position="198"/>
        <end position="217"/>
    </location>
</feature>
<feature type="transmembrane region" description="Helical" evidence="2">
    <location>
        <begin position="159"/>
        <end position="177"/>
    </location>
</feature>
<dbReference type="EMBL" id="CP048882">
    <property type="protein sequence ID" value="QPP05760.1"/>
    <property type="molecule type" value="Genomic_DNA"/>
</dbReference>
<feature type="transmembrane region" description="Helical" evidence="2">
    <location>
        <begin position="103"/>
        <end position="123"/>
    </location>
</feature>
<dbReference type="PANTHER" id="PTHR18640:SF5">
    <property type="entry name" value="SODIUM_BILE ACID COTRANSPORTER 7"/>
    <property type="match status" value="1"/>
</dbReference>
<proteinExistence type="predicted"/>
<dbReference type="RefSeq" id="WP_197349278.1">
    <property type="nucleotide sequence ID" value="NZ_CP048882.1"/>
</dbReference>
<dbReference type="GO" id="GO:0005886">
    <property type="term" value="C:plasma membrane"/>
    <property type="evidence" value="ECO:0007669"/>
    <property type="project" value="TreeGrafter"/>
</dbReference>
<feature type="transmembrane region" description="Helical" evidence="2">
    <location>
        <begin position="68"/>
        <end position="91"/>
    </location>
</feature>
<dbReference type="InterPro" id="IPR038770">
    <property type="entry name" value="Na+/solute_symporter_sf"/>
</dbReference>
<sequence>MRRLAQLADPYIALLLGTVLLAAFLPASGSMATGLGWSTKAAVGLIFFLYGARLSTREAFEGLRHWRLQVLVLFCTFAAFPLIGLATRALVPYVLTPGLQAGLLFLCLVPSTVQSSIAFTSVARGNVPAAICAGTYSSLIGMVATPLLAAWFIGGHVALGAEGLVGIVCQLFAPFVAGQLLRRWIGGFITRHRRILGFVDRGSVLLVVYTAFSQGMIEGIWGRITPMRLVALLGVEAALLALMLMLTWVGAGRLGFTRADRLVTVFAGSNKSLAAGLPMASVLFGAQASLAVLPLMLFHQMQLVVCAFLARRWARTAPEAPVTDGTTRTVAAGGPPATARGVRRANRSASARGADTLQRDIQH</sequence>
<evidence type="ECO:0000256" key="2">
    <source>
        <dbReference type="SAM" id="Phobius"/>
    </source>
</evidence>
<dbReference type="InterPro" id="IPR016833">
    <property type="entry name" value="Put_Na-Bile_cotransptr"/>
</dbReference>
<gene>
    <name evidence="3" type="ORF">G4Z16_04385</name>
</gene>
<dbReference type="Gene3D" id="1.20.1530.20">
    <property type="match status" value="1"/>
</dbReference>
<feature type="transmembrane region" description="Helical" evidence="2">
    <location>
        <begin position="130"/>
        <end position="153"/>
    </location>
</feature>
<dbReference type="KEGG" id="sbat:G4Z16_04385"/>
<keyword evidence="2" id="KW-0812">Transmembrane</keyword>
<keyword evidence="4" id="KW-1185">Reference proteome</keyword>
<feature type="transmembrane region" description="Helical" evidence="2">
    <location>
        <begin position="39"/>
        <end position="56"/>
    </location>
</feature>
<dbReference type="AlphaFoldDB" id="A0A7T1T3P2"/>
<protein>
    <submittedName>
        <fullName evidence="3">Bile acid:sodium symporter</fullName>
    </submittedName>
</protein>
<feature type="transmembrane region" description="Helical" evidence="2">
    <location>
        <begin position="229"/>
        <end position="250"/>
    </location>
</feature>
<evidence type="ECO:0000313" key="4">
    <source>
        <dbReference type="Proteomes" id="UP000595046"/>
    </source>
</evidence>
<dbReference type="PANTHER" id="PTHR18640">
    <property type="entry name" value="SOLUTE CARRIER FAMILY 10 MEMBER 7"/>
    <property type="match status" value="1"/>
</dbReference>
<evidence type="ECO:0000256" key="1">
    <source>
        <dbReference type="SAM" id="MobiDB-lite"/>
    </source>
</evidence>
<dbReference type="Proteomes" id="UP000595046">
    <property type="component" value="Chromosome"/>
</dbReference>
<feature type="region of interest" description="Disordered" evidence="1">
    <location>
        <begin position="320"/>
        <end position="363"/>
    </location>
</feature>
<organism evidence="3 4">
    <name type="scientific">Streptomyces bathyalis</name>
    <dbReference type="NCBI Taxonomy" id="2710756"/>
    <lineage>
        <taxon>Bacteria</taxon>
        <taxon>Bacillati</taxon>
        <taxon>Actinomycetota</taxon>
        <taxon>Actinomycetes</taxon>
        <taxon>Kitasatosporales</taxon>
        <taxon>Streptomycetaceae</taxon>
        <taxon>Streptomyces</taxon>
    </lineage>
</organism>
<reference evidence="4" key="1">
    <citation type="submission" date="2020-02" db="EMBL/GenBank/DDBJ databases">
        <title>Streptomyces sp. ASO4wet.</title>
        <authorList>
            <person name="Risdian C."/>
            <person name="Landwehr W."/>
            <person name="Schupp P."/>
            <person name="Wink J."/>
        </authorList>
    </citation>
    <scope>NUCLEOTIDE SEQUENCE [LARGE SCALE GENOMIC DNA]</scope>
    <source>
        <strain evidence="4">ASO4wet</strain>
    </source>
</reference>
<name>A0A7T1T3P2_9ACTN</name>
<evidence type="ECO:0000313" key="3">
    <source>
        <dbReference type="EMBL" id="QPP05760.1"/>
    </source>
</evidence>
<dbReference type="Pfam" id="PF13593">
    <property type="entry name" value="SBF_like"/>
    <property type="match status" value="1"/>
</dbReference>
<keyword evidence="2" id="KW-0472">Membrane</keyword>
<keyword evidence="2" id="KW-1133">Transmembrane helix</keyword>
<accession>A0A7T1T3P2</accession>
<dbReference type="PIRSF" id="PIRSF026166">
    <property type="entry name" value="UCP026166"/>
    <property type="match status" value="1"/>
</dbReference>